<dbReference type="PANTHER" id="PTHR16515">
    <property type="entry name" value="PR DOMAIN ZINC FINGER PROTEIN"/>
    <property type="match status" value="1"/>
</dbReference>
<keyword evidence="10" id="KW-0539">Nucleus</keyword>
<dbReference type="GO" id="GO:0005634">
    <property type="term" value="C:nucleus"/>
    <property type="evidence" value="ECO:0007669"/>
    <property type="project" value="UniProtKB-SubCell"/>
</dbReference>
<organism evidence="14">
    <name type="scientific">Nothobranchius furzeri</name>
    <name type="common">Turquoise killifish</name>
    <dbReference type="NCBI Taxonomy" id="105023"/>
    <lineage>
        <taxon>Eukaryota</taxon>
        <taxon>Metazoa</taxon>
        <taxon>Chordata</taxon>
        <taxon>Craniata</taxon>
        <taxon>Vertebrata</taxon>
        <taxon>Euteleostomi</taxon>
        <taxon>Actinopterygii</taxon>
        <taxon>Neopterygii</taxon>
        <taxon>Teleostei</taxon>
        <taxon>Neoteleostei</taxon>
        <taxon>Acanthomorphata</taxon>
        <taxon>Ovalentaria</taxon>
        <taxon>Atherinomorphae</taxon>
        <taxon>Cyprinodontiformes</taxon>
        <taxon>Nothobranchiidae</taxon>
        <taxon>Nothobranchius</taxon>
    </lineage>
</organism>
<dbReference type="FunFam" id="3.30.160.60:FF:000624">
    <property type="entry name" value="zinc finger protein 697"/>
    <property type="match status" value="1"/>
</dbReference>
<dbReference type="FunFam" id="3.30.160.60:FF:001370">
    <property type="entry name" value="Zinc finger protein"/>
    <property type="match status" value="1"/>
</dbReference>
<name>A0A1A8AL05_NOTFU</name>
<dbReference type="EMBL" id="HADY01017229">
    <property type="protein sequence ID" value="SBP55714.1"/>
    <property type="molecule type" value="Transcribed_RNA"/>
</dbReference>
<dbReference type="SUPFAM" id="SSF57667">
    <property type="entry name" value="beta-beta-alpha zinc fingers"/>
    <property type="match status" value="7"/>
</dbReference>
<dbReference type="FunFam" id="3.30.160.60:FF:000145">
    <property type="entry name" value="Zinc finger protein 574"/>
    <property type="match status" value="2"/>
</dbReference>
<dbReference type="AlphaFoldDB" id="A0A1A8AL05"/>
<dbReference type="GO" id="GO:0010468">
    <property type="term" value="P:regulation of gene expression"/>
    <property type="evidence" value="ECO:0007669"/>
    <property type="project" value="TreeGrafter"/>
</dbReference>
<dbReference type="Pfam" id="PF13894">
    <property type="entry name" value="zf-C2H2_4"/>
    <property type="match status" value="1"/>
</dbReference>
<dbReference type="InterPro" id="IPR013087">
    <property type="entry name" value="Znf_C2H2_type"/>
</dbReference>
<sequence length="870" mass="98086">MFYCSSGGSEPLSGSKTDIVRGIITEKLTTAAREIFAVVEKIVTDYEAEASGFRQQVDRQRRQLELLQPRVKLLREEEVPDQRSQVVVSEEQQTDVEKPGLLDFLWYNDDEEEEEDAADEVHVEGVTSEHHLTSATWTSGDGPLILLNGQLSSRVFKKAPVQDLKCPRGLQESDFLDLLRSSFPQLADGEPFDLFTTDLSRKLLPLRVKALTPEEIYSTIRSTGKMSIYVRLKSSGGSRSEDLHPPENPDDEPRSSCASASSGPTKGIMRLVSAGKRRRGRPRLGEEPSHHLLRLCLLDNPNSIKLPNPELQKSSVLDLKCPRGLQEEEFVHLLKSTFPQLVGDDRRFSIYKSDRNKKLQKVRVKSLTPEEIYKNMKSTGIRKNFIYIKVKTGDDEESEEDPEPADGAATEQEAGLSSSSASECRKRRSVLSGSSALQQQDVDPDQGGTGSGMEFHVGEQALDGDDDCKPELQEKGKASKIPCKVCDLQFLVLGSLTRHAWRHLDDPLSICGVCAEGFPSSEELKKHLWSHQNTMDCSYCGKTFFSMNGLNNHISLHTGKRLFKCNICNKSFPYLSVLNNHHWVHVEDKPHKCDLCAKAFGLRAQLLAHIKTHNKSDRFNCNICGRSLYDLRSLMRHKITHTNERRYGCDVCGKRFKLQGTLRAHEKTHTVRERSYLCHICCKTFVTNSSLTSHMKTHSDARPFVCTVCSKGFLTNTDLRNHMRVHTGEKPFKCTKCGRLFKLKNTLRNHILTHTGIKRFICSVCGKTCSRQEHLNVHMRTHNGERPYKCQLCERAFTQSHCLKTHMKSHQTGKDTLEDRGSDSVELPDPDNPNLNECPDSDSIGRPEDVWVTTKPPQCGSEIEANAEVT</sequence>
<keyword evidence="3" id="KW-0479">Metal-binding</keyword>
<feature type="region of interest" description="Disordered" evidence="12">
    <location>
        <begin position="235"/>
        <end position="286"/>
    </location>
</feature>
<dbReference type="SMART" id="SM00355">
    <property type="entry name" value="ZnF_C2H2"/>
    <property type="match status" value="12"/>
</dbReference>
<accession>A0A1A8AL05</accession>
<evidence type="ECO:0000256" key="5">
    <source>
        <dbReference type="ARBA" id="ARBA00022771"/>
    </source>
</evidence>
<dbReference type="Pfam" id="PF13912">
    <property type="entry name" value="zf-C2H2_6"/>
    <property type="match status" value="2"/>
</dbReference>
<evidence type="ECO:0000256" key="3">
    <source>
        <dbReference type="ARBA" id="ARBA00022723"/>
    </source>
</evidence>
<evidence type="ECO:0000256" key="11">
    <source>
        <dbReference type="PROSITE-ProRule" id="PRU00042"/>
    </source>
</evidence>
<keyword evidence="7" id="KW-0805">Transcription regulation</keyword>
<dbReference type="InterPro" id="IPR036236">
    <property type="entry name" value="Znf_C2H2_sf"/>
</dbReference>
<dbReference type="Pfam" id="PF00096">
    <property type="entry name" value="zf-C2H2"/>
    <property type="match status" value="6"/>
</dbReference>
<feature type="domain" description="C2H2-type" evidence="13">
    <location>
        <begin position="619"/>
        <end position="646"/>
    </location>
</feature>
<feature type="compositionally biased region" description="Acidic residues" evidence="12">
    <location>
        <begin position="394"/>
        <end position="404"/>
    </location>
</feature>
<comment type="similarity">
    <text evidence="2">Belongs to the krueppel C2H2-type zinc-finger protein family.</text>
</comment>
<evidence type="ECO:0000256" key="4">
    <source>
        <dbReference type="ARBA" id="ARBA00022737"/>
    </source>
</evidence>
<evidence type="ECO:0000256" key="8">
    <source>
        <dbReference type="ARBA" id="ARBA00023125"/>
    </source>
</evidence>
<dbReference type="Gene3D" id="3.30.160.60">
    <property type="entry name" value="Classic Zinc Finger"/>
    <property type="match status" value="10"/>
</dbReference>
<keyword evidence="6" id="KW-0862">Zinc</keyword>
<reference evidence="14" key="1">
    <citation type="submission" date="2016-05" db="EMBL/GenBank/DDBJ databases">
        <authorList>
            <person name="Lavstsen T."/>
            <person name="Jespersen J.S."/>
        </authorList>
    </citation>
    <scope>NUCLEOTIDE SEQUENCE</scope>
    <source>
        <tissue evidence="14">Brain</tissue>
    </source>
</reference>
<dbReference type="FunFam" id="3.30.160.60:FF:002343">
    <property type="entry name" value="Zinc finger protein 33A"/>
    <property type="match status" value="1"/>
</dbReference>
<protein>
    <recommendedName>
        <fullName evidence="13">C2H2-type domain-containing protein</fullName>
    </recommendedName>
</protein>
<evidence type="ECO:0000256" key="9">
    <source>
        <dbReference type="ARBA" id="ARBA00023163"/>
    </source>
</evidence>
<feature type="domain" description="C2H2-type" evidence="13">
    <location>
        <begin position="563"/>
        <end position="590"/>
    </location>
</feature>
<dbReference type="InterPro" id="IPR050331">
    <property type="entry name" value="Zinc_finger"/>
</dbReference>
<gene>
    <name evidence="14" type="primary">Nfu_g_1_015655</name>
</gene>
<keyword evidence="8" id="KW-0238">DNA-binding</keyword>
<proteinExistence type="inferred from homology"/>
<feature type="domain" description="C2H2-type" evidence="13">
    <location>
        <begin position="788"/>
        <end position="815"/>
    </location>
</feature>
<keyword evidence="4" id="KW-0677">Repeat</keyword>
<feature type="region of interest" description="Disordered" evidence="12">
    <location>
        <begin position="808"/>
        <end position="870"/>
    </location>
</feature>
<feature type="compositionally biased region" description="Basic and acidic residues" evidence="12">
    <location>
        <begin position="812"/>
        <end position="823"/>
    </location>
</feature>
<evidence type="ECO:0000259" key="13">
    <source>
        <dbReference type="PROSITE" id="PS50157"/>
    </source>
</evidence>
<dbReference type="GO" id="GO:0008270">
    <property type="term" value="F:zinc ion binding"/>
    <property type="evidence" value="ECO:0007669"/>
    <property type="project" value="UniProtKB-KW"/>
</dbReference>
<feature type="domain" description="C2H2-type" evidence="13">
    <location>
        <begin position="704"/>
        <end position="731"/>
    </location>
</feature>
<feature type="region of interest" description="Disordered" evidence="12">
    <location>
        <begin position="392"/>
        <end position="471"/>
    </location>
</feature>
<comment type="subcellular location">
    <subcellularLocation>
        <location evidence="1">Nucleus</location>
    </subcellularLocation>
</comment>
<evidence type="ECO:0000256" key="2">
    <source>
        <dbReference type="ARBA" id="ARBA00006991"/>
    </source>
</evidence>
<dbReference type="GO" id="GO:0003690">
    <property type="term" value="F:double-stranded DNA binding"/>
    <property type="evidence" value="ECO:0007669"/>
    <property type="project" value="UniProtKB-ARBA"/>
</dbReference>
<feature type="compositionally biased region" description="Basic and acidic residues" evidence="12">
    <location>
        <begin position="239"/>
        <end position="254"/>
    </location>
</feature>
<evidence type="ECO:0000256" key="10">
    <source>
        <dbReference type="ARBA" id="ARBA00023242"/>
    </source>
</evidence>
<evidence type="ECO:0000256" key="7">
    <source>
        <dbReference type="ARBA" id="ARBA00023015"/>
    </source>
</evidence>
<keyword evidence="5 11" id="KW-0863">Zinc-finger</keyword>
<feature type="domain" description="C2H2-type" evidence="13">
    <location>
        <begin position="535"/>
        <end position="562"/>
    </location>
</feature>
<feature type="compositionally biased region" description="Polar residues" evidence="12">
    <location>
        <begin position="431"/>
        <end position="441"/>
    </location>
</feature>
<feature type="domain" description="C2H2-type" evidence="13">
    <location>
        <begin position="676"/>
        <end position="703"/>
    </location>
</feature>
<feature type="domain" description="C2H2-type" evidence="13">
    <location>
        <begin position="732"/>
        <end position="759"/>
    </location>
</feature>
<feature type="domain" description="C2H2-type" evidence="13">
    <location>
        <begin position="647"/>
        <end position="674"/>
    </location>
</feature>
<dbReference type="PROSITE" id="PS50157">
    <property type="entry name" value="ZINC_FINGER_C2H2_2"/>
    <property type="match status" value="10"/>
</dbReference>
<reference evidence="14" key="2">
    <citation type="submission" date="2016-06" db="EMBL/GenBank/DDBJ databases">
        <title>The genome of a short-lived fish provides insights into sex chromosome evolution and the genetic control of aging.</title>
        <authorList>
            <person name="Reichwald K."/>
            <person name="Felder M."/>
            <person name="Petzold A."/>
            <person name="Koch P."/>
            <person name="Groth M."/>
            <person name="Platzer M."/>
        </authorList>
    </citation>
    <scope>NUCLEOTIDE SEQUENCE</scope>
    <source>
        <tissue evidence="14">Brain</tissue>
    </source>
</reference>
<evidence type="ECO:0000256" key="12">
    <source>
        <dbReference type="SAM" id="MobiDB-lite"/>
    </source>
</evidence>
<evidence type="ECO:0000313" key="14">
    <source>
        <dbReference type="EMBL" id="SBP55714.1"/>
    </source>
</evidence>
<feature type="domain" description="C2H2-type" evidence="13">
    <location>
        <begin position="591"/>
        <end position="618"/>
    </location>
</feature>
<evidence type="ECO:0000256" key="1">
    <source>
        <dbReference type="ARBA" id="ARBA00004123"/>
    </source>
</evidence>
<evidence type="ECO:0000256" key="6">
    <source>
        <dbReference type="ARBA" id="ARBA00022833"/>
    </source>
</evidence>
<dbReference type="FunFam" id="3.30.160.60:FF:000086">
    <property type="entry name" value="transcription factor E4F1 isoform X1"/>
    <property type="match status" value="1"/>
</dbReference>
<dbReference type="PANTHER" id="PTHR16515:SF49">
    <property type="entry name" value="GASTRULA ZINC FINGER PROTEIN XLCGF49.1-LIKE-RELATED"/>
    <property type="match status" value="1"/>
</dbReference>
<keyword evidence="9" id="KW-0804">Transcription</keyword>
<dbReference type="PROSITE" id="PS00028">
    <property type="entry name" value="ZINC_FINGER_C2H2_1"/>
    <property type="match status" value="11"/>
</dbReference>
<feature type="domain" description="C2H2-type" evidence="13">
    <location>
        <begin position="760"/>
        <end position="787"/>
    </location>
</feature>